<evidence type="ECO:0000259" key="4">
    <source>
        <dbReference type="Pfam" id="PF01261"/>
    </source>
</evidence>
<feature type="domain" description="Xylose isomerase-like TIM barrel" evidence="4">
    <location>
        <begin position="21"/>
        <end position="245"/>
    </location>
</feature>
<evidence type="ECO:0000256" key="3">
    <source>
        <dbReference type="PIRSR" id="PIRSR006241-50"/>
    </source>
</evidence>
<comment type="similarity">
    <text evidence="2">Belongs to the hyi family.</text>
</comment>
<dbReference type="Proteomes" id="UP000197215">
    <property type="component" value="Unassembled WGS sequence"/>
</dbReference>
<dbReference type="OrthoDB" id="9786584at2"/>
<dbReference type="EMBL" id="FYEX01000001">
    <property type="protein sequence ID" value="SNC60365.1"/>
    <property type="molecule type" value="Genomic_DNA"/>
</dbReference>
<name>A0A212T2X1_9BURK</name>
<dbReference type="GO" id="GO:0008903">
    <property type="term" value="F:hydroxypyruvate isomerase activity"/>
    <property type="evidence" value="ECO:0007669"/>
    <property type="project" value="TreeGrafter"/>
</dbReference>
<dbReference type="SUPFAM" id="SSF51658">
    <property type="entry name" value="Xylose isomerase-like"/>
    <property type="match status" value="1"/>
</dbReference>
<gene>
    <name evidence="5" type="ORF">SAMN06295916_0262</name>
</gene>
<evidence type="ECO:0000313" key="6">
    <source>
        <dbReference type="Proteomes" id="UP000197215"/>
    </source>
</evidence>
<dbReference type="PANTHER" id="PTHR43489:SF6">
    <property type="entry name" value="HYDROXYPYRUVATE ISOMERASE-RELATED"/>
    <property type="match status" value="1"/>
</dbReference>
<evidence type="ECO:0000313" key="5">
    <source>
        <dbReference type="EMBL" id="SNC60365.1"/>
    </source>
</evidence>
<dbReference type="InterPro" id="IPR026040">
    <property type="entry name" value="HyI-like"/>
</dbReference>
<keyword evidence="6" id="KW-1185">Reference proteome</keyword>
<evidence type="ECO:0000256" key="2">
    <source>
        <dbReference type="PIRNR" id="PIRNR006241"/>
    </source>
</evidence>
<dbReference type="GO" id="GO:0046487">
    <property type="term" value="P:glyoxylate metabolic process"/>
    <property type="evidence" value="ECO:0007669"/>
    <property type="project" value="TreeGrafter"/>
</dbReference>
<evidence type="ECO:0000256" key="1">
    <source>
        <dbReference type="ARBA" id="ARBA00023235"/>
    </source>
</evidence>
<keyword evidence="5" id="KW-0670">Pyruvate</keyword>
<dbReference type="PANTHER" id="PTHR43489">
    <property type="entry name" value="ISOMERASE"/>
    <property type="match status" value="1"/>
</dbReference>
<dbReference type="InterPro" id="IPR036237">
    <property type="entry name" value="Xyl_isomerase-like_sf"/>
</dbReference>
<dbReference type="Gene3D" id="3.20.20.150">
    <property type="entry name" value="Divalent-metal-dependent TIM barrel enzymes"/>
    <property type="match status" value="1"/>
</dbReference>
<dbReference type="RefSeq" id="WP_088812110.1">
    <property type="nucleotide sequence ID" value="NZ_FYEX01000001.1"/>
</dbReference>
<dbReference type="InterPro" id="IPR013022">
    <property type="entry name" value="Xyl_isomerase-like_TIM-brl"/>
</dbReference>
<sequence>MPRFAANLSLLYTDLPFLDRFAAAKADGFEAIECQFPYEWYAQTSIENIQKTMAQLNLPMVLHNLPAGDWANGERGIACDPKRVDEFRLGVPLAIKYAKALNVPRVNCIVGILPEGLSPELAQATLVSNLTYAAEELKKENIKLLIEPINTFEIPGFFLASSNHAIETIMAVKSSNLYLQYDAYHLHRMGEDILEIEELMPFIDHIQIADHPGRHEPGTGEILYSEFFMLLDDLDYSGWVGCEYKQLHKANFLKD</sequence>
<organism evidence="5 6">
    <name type="scientific">Polynucleobacter victoriensis</name>
    <dbReference type="NCBI Taxonomy" id="2049319"/>
    <lineage>
        <taxon>Bacteria</taxon>
        <taxon>Pseudomonadati</taxon>
        <taxon>Pseudomonadota</taxon>
        <taxon>Betaproteobacteria</taxon>
        <taxon>Burkholderiales</taxon>
        <taxon>Burkholderiaceae</taxon>
        <taxon>Polynucleobacter</taxon>
    </lineage>
</organism>
<keyword evidence="1 2" id="KW-0413">Isomerase</keyword>
<accession>A0A212T2X1</accession>
<feature type="active site" description="Proton donor/acceptor" evidence="3">
    <location>
        <position position="243"/>
    </location>
</feature>
<dbReference type="FunFam" id="3.20.20.150:FF:000007">
    <property type="entry name" value="Hydroxypyruvate isomerase"/>
    <property type="match status" value="1"/>
</dbReference>
<feature type="active site" description="Proton donor/acceptor" evidence="3">
    <location>
        <position position="147"/>
    </location>
</feature>
<dbReference type="Pfam" id="PF01261">
    <property type="entry name" value="AP_endonuc_2"/>
    <property type="match status" value="1"/>
</dbReference>
<reference evidence="5 6" key="1">
    <citation type="submission" date="2017-06" db="EMBL/GenBank/DDBJ databases">
        <authorList>
            <person name="Kim H.J."/>
            <person name="Triplett B.A."/>
        </authorList>
    </citation>
    <scope>NUCLEOTIDE SEQUENCE [LARGE SCALE GENOMIC DNA]</scope>
    <source>
        <strain evidence="5 6">MWH-VicM1</strain>
    </source>
</reference>
<dbReference type="InterPro" id="IPR050417">
    <property type="entry name" value="Sugar_Epim/Isomerase"/>
</dbReference>
<protein>
    <submittedName>
        <fullName evidence="5">Hydroxypyruvate isomerase</fullName>
    </submittedName>
</protein>
<dbReference type="PIRSF" id="PIRSF006241">
    <property type="entry name" value="HyI"/>
    <property type="match status" value="1"/>
</dbReference>
<proteinExistence type="inferred from homology"/>
<dbReference type="AlphaFoldDB" id="A0A212T2X1"/>